<dbReference type="AlphaFoldDB" id="A0A645H9C8"/>
<reference evidence="1" key="1">
    <citation type="submission" date="2019-08" db="EMBL/GenBank/DDBJ databases">
        <authorList>
            <person name="Kucharzyk K."/>
            <person name="Murdoch R.W."/>
            <person name="Higgins S."/>
            <person name="Loffler F."/>
        </authorList>
    </citation>
    <scope>NUCLEOTIDE SEQUENCE</scope>
</reference>
<accession>A0A645H9C8</accession>
<organism evidence="1">
    <name type="scientific">bioreactor metagenome</name>
    <dbReference type="NCBI Taxonomy" id="1076179"/>
    <lineage>
        <taxon>unclassified sequences</taxon>
        <taxon>metagenomes</taxon>
        <taxon>ecological metagenomes</taxon>
    </lineage>
</organism>
<dbReference type="EMBL" id="VSSQ01088283">
    <property type="protein sequence ID" value="MPN34972.1"/>
    <property type="molecule type" value="Genomic_DNA"/>
</dbReference>
<protein>
    <submittedName>
        <fullName evidence="1">Uncharacterized protein</fullName>
    </submittedName>
</protein>
<evidence type="ECO:0000313" key="1">
    <source>
        <dbReference type="EMBL" id="MPN34972.1"/>
    </source>
</evidence>
<proteinExistence type="predicted"/>
<gene>
    <name evidence="1" type="ORF">SDC9_182466</name>
</gene>
<name>A0A645H9C8_9ZZZZ</name>
<sequence length="120" mass="13235">MQVFVDAAQLRIYLGDQLLQLGLERLGIQLCGLGRGQTGGQRGGDAELAGKARVHVRVCGWLQTEAAHEDRAFRLGACLPRIEEGQPANGTVNSDGSRLLWRRPGIIRSHEYLHQRRPGL</sequence>
<comment type="caution">
    <text evidence="1">The sequence shown here is derived from an EMBL/GenBank/DDBJ whole genome shotgun (WGS) entry which is preliminary data.</text>
</comment>